<reference evidence="1" key="1">
    <citation type="journal article" date="2021" name="Environ. Microbiol.">
        <title>Gene family expansions and transcriptome signatures uncover fungal adaptations to wood decay.</title>
        <authorList>
            <person name="Hage H."/>
            <person name="Miyauchi S."/>
            <person name="Viragh M."/>
            <person name="Drula E."/>
            <person name="Min B."/>
            <person name="Chaduli D."/>
            <person name="Navarro D."/>
            <person name="Favel A."/>
            <person name="Norest M."/>
            <person name="Lesage-Meessen L."/>
            <person name="Balint B."/>
            <person name="Merenyi Z."/>
            <person name="de Eugenio L."/>
            <person name="Morin E."/>
            <person name="Martinez A.T."/>
            <person name="Baldrian P."/>
            <person name="Stursova M."/>
            <person name="Martinez M.J."/>
            <person name="Novotny C."/>
            <person name="Magnuson J.K."/>
            <person name="Spatafora J.W."/>
            <person name="Maurice S."/>
            <person name="Pangilinan J."/>
            <person name="Andreopoulos W."/>
            <person name="LaButti K."/>
            <person name="Hundley H."/>
            <person name="Na H."/>
            <person name="Kuo A."/>
            <person name="Barry K."/>
            <person name="Lipzen A."/>
            <person name="Henrissat B."/>
            <person name="Riley R."/>
            <person name="Ahrendt S."/>
            <person name="Nagy L.G."/>
            <person name="Grigoriev I.V."/>
            <person name="Martin F."/>
            <person name="Rosso M.N."/>
        </authorList>
    </citation>
    <scope>NUCLEOTIDE SEQUENCE</scope>
    <source>
        <strain evidence="1">CBS 384.51</strain>
    </source>
</reference>
<keyword evidence="2" id="KW-1185">Reference proteome</keyword>
<dbReference type="Proteomes" id="UP001055072">
    <property type="component" value="Unassembled WGS sequence"/>
</dbReference>
<accession>A0ACB8U9K3</accession>
<comment type="caution">
    <text evidence="1">The sequence shown here is derived from an EMBL/GenBank/DDBJ whole genome shotgun (WGS) entry which is preliminary data.</text>
</comment>
<sequence>MSSGIAFTVSVLEAFKMGLLHRSIGYSSVRARYYGVLGRWIGILSDWNACAHINAPYSKIRDRIERWEFLSIEHLEDPSKTHDIMDDLQTLFWVLLWTVIHHFDSSSSATSFNPEIFSEKHSVLIDGKSQDIGGRMKRQFLVKGHEILDLVEPIQSASLMWLLTKMSTHWGQYYRLKAKLAGVEIRGVQNALCLAKTRAGPSLPASEEQVSAAREFAGKYVEVSDPEFWIGMCTEAIAMDMWVMDAMPLGLLAGAYSGGVRSSYDAAADDVVPVNGSEEAHPGTFTVEFDAGEADKESAGAPKSVHCDERPISKDPRNESEENLEQNEHRPDKRSREEGDFNDENNTNDSGMRRKRVRQSGQSEEGEHSKTLPPLPRECKGHAQLVRTDSEQLVADVIHKLKVRPHESALKRGAAEDVASGMVDGAAGDQSSSALKGCIGATAIELEESAVSRGE</sequence>
<name>A0ACB8U9K3_9APHY</name>
<gene>
    <name evidence="1" type="ORF">BDY19DRAFT_663841</name>
</gene>
<evidence type="ECO:0000313" key="2">
    <source>
        <dbReference type="Proteomes" id="UP001055072"/>
    </source>
</evidence>
<proteinExistence type="predicted"/>
<organism evidence="1 2">
    <name type="scientific">Irpex rosettiformis</name>
    <dbReference type="NCBI Taxonomy" id="378272"/>
    <lineage>
        <taxon>Eukaryota</taxon>
        <taxon>Fungi</taxon>
        <taxon>Dikarya</taxon>
        <taxon>Basidiomycota</taxon>
        <taxon>Agaricomycotina</taxon>
        <taxon>Agaricomycetes</taxon>
        <taxon>Polyporales</taxon>
        <taxon>Irpicaceae</taxon>
        <taxon>Irpex</taxon>
    </lineage>
</organism>
<protein>
    <submittedName>
        <fullName evidence="1">Uncharacterized protein</fullName>
    </submittedName>
</protein>
<evidence type="ECO:0000313" key="1">
    <source>
        <dbReference type="EMBL" id="KAI0090916.1"/>
    </source>
</evidence>
<dbReference type="EMBL" id="MU274906">
    <property type="protein sequence ID" value="KAI0090916.1"/>
    <property type="molecule type" value="Genomic_DNA"/>
</dbReference>